<evidence type="ECO:0000256" key="5">
    <source>
        <dbReference type="ARBA" id="ARBA00023136"/>
    </source>
</evidence>
<evidence type="ECO:0000256" key="6">
    <source>
        <dbReference type="ARBA" id="ARBA00023237"/>
    </source>
</evidence>
<proteinExistence type="inferred from homology"/>
<dbReference type="InterPro" id="IPR036942">
    <property type="entry name" value="Beta-barrel_TonB_sf"/>
</dbReference>
<comment type="similarity">
    <text evidence="7">Belongs to the TonB-dependent receptor family.</text>
</comment>
<reference evidence="10" key="1">
    <citation type="submission" date="2016-10" db="EMBL/GenBank/DDBJ databases">
        <authorList>
            <person name="Varghese N."/>
            <person name="Submissions S."/>
        </authorList>
    </citation>
    <scope>NUCLEOTIDE SEQUENCE [LARGE SCALE GENOMIC DNA]</scope>
    <source>
        <strain evidence="10">DSM 23445</strain>
    </source>
</reference>
<evidence type="ECO:0000256" key="4">
    <source>
        <dbReference type="ARBA" id="ARBA00022692"/>
    </source>
</evidence>
<evidence type="ECO:0000256" key="3">
    <source>
        <dbReference type="ARBA" id="ARBA00022452"/>
    </source>
</evidence>
<dbReference type="SUPFAM" id="SSF56935">
    <property type="entry name" value="Porins"/>
    <property type="match status" value="1"/>
</dbReference>
<name>A0A1I7CAA4_9BACT</name>
<accession>A0A1I7CAA4</accession>
<dbReference type="SUPFAM" id="SSF49464">
    <property type="entry name" value="Carboxypeptidase regulatory domain-like"/>
    <property type="match status" value="1"/>
</dbReference>
<dbReference type="InterPro" id="IPR039426">
    <property type="entry name" value="TonB-dep_rcpt-like"/>
</dbReference>
<dbReference type="EMBL" id="FPBF01000004">
    <property type="protein sequence ID" value="SFT96359.1"/>
    <property type="molecule type" value="Genomic_DNA"/>
</dbReference>
<dbReference type="PROSITE" id="PS52016">
    <property type="entry name" value="TONB_DEPENDENT_REC_3"/>
    <property type="match status" value="1"/>
</dbReference>
<dbReference type="Pfam" id="PF07715">
    <property type="entry name" value="Plug"/>
    <property type="match status" value="1"/>
</dbReference>
<keyword evidence="2 7" id="KW-0813">Transport</keyword>
<organism evidence="9 10">
    <name type="scientific">Algoriphagus locisalis</name>
    <dbReference type="NCBI Taxonomy" id="305507"/>
    <lineage>
        <taxon>Bacteria</taxon>
        <taxon>Pseudomonadati</taxon>
        <taxon>Bacteroidota</taxon>
        <taxon>Cytophagia</taxon>
        <taxon>Cytophagales</taxon>
        <taxon>Cyclobacteriaceae</taxon>
        <taxon>Algoriphagus</taxon>
    </lineage>
</organism>
<keyword evidence="6 7" id="KW-0998">Cell outer membrane</keyword>
<evidence type="ECO:0000256" key="7">
    <source>
        <dbReference type="PROSITE-ProRule" id="PRU01360"/>
    </source>
</evidence>
<keyword evidence="3 7" id="KW-1134">Transmembrane beta strand</keyword>
<dbReference type="Pfam" id="PF13715">
    <property type="entry name" value="CarbopepD_reg_2"/>
    <property type="match status" value="1"/>
</dbReference>
<evidence type="ECO:0000313" key="9">
    <source>
        <dbReference type="EMBL" id="SFT96359.1"/>
    </source>
</evidence>
<dbReference type="NCBIfam" id="TIGR04057">
    <property type="entry name" value="SusC_RagA_signa"/>
    <property type="match status" value="1"/>
</dbReference>
<dbReference type="Gene3D" id="2.60.40.1120">
    <property type="entry name" value="Carboxypeptidase-like, regulatory domain"/>
    <property type="match status" value="1"/>
</dbReference>
<feature type="domain" description="TonB-dependent receptor plug" evidence="8">
    <location>
        <begin position="133"/>
        <end position="238"/>
    </location>
</feature>
<dbReference type="Proteomes" id="UP000199673">
    <property type="component" value="Unassembled WGS sequence"/>
</dbReference>
<dbReference type="NCBIfam" id="TIGR04056">
    <property type="entry name" value="OMP_RagA_SusC"/>
    <property type="match status" value="1"/>
</dbReference>
<dbReference type="Gene3D" id="2.40.170.20">
    <property type="entry name" value="TonB-dependent receptor, beta-barrel domain"/>
    <property type="match status" value="1"/>
</dbReference>
<gene>
    <name evidence="9" type="ORF">SAMN04489724_3006</name>
</gene>
<comment type="subcellular location">
    <subcellularLocation>
        <location evidence="1 7">Cell outer membrane</location>
        <topology evidence="1 7">Multi-pass membrane protein</topology>
    </subcellularLocation>
</comment>
<keyword evidence="4 7" id="KW-0812">Transmembrane</keyword>
<dbReference type="OrthoDB" id="9768177at2"/>
<dbReference type="InterPro" id="IPR023997">
    <property type="entry name" value="TonB-dep_OMP_SusC/RagA_CS"/>
</dbReference>
<dbReference type="Gene3D" id="2.170.130.10">
    <property type="entry name" value="TonB-dependent receptor, plug domain"/>
    <property type="match status" value="1"/>
</dbReference>
<dbReference type="InterPro" id="IPR037066">
    <property type="entry name" value="Plug_dom_sf"/>
</dbReference>
<dbReference type="RefSeq" id="WP_091694788.1">
    <property type="nucleotide sequence ID" value="NZ_FPBF01000004.1"/>
</dbReference>
<keyword evidence="5 7" id="KW-0472">Membrane</keyword>
<dbReference type="PROSITE" id="PS51257">
    <property type="entry name" value="PROKAR_LIPOPROTEIN"/>
    <property type="match status" value="1"/>
</dbReference>
<protein>
    <submittedName>
        <fullName evidence="9">TonB-linked outer membrane protein, SusC/RagA family</fullName>
    </submittedName>
</protein>
<dbReference type="InterPro" id="IPR008969">
    <property type="entry name" value="CarboxyPept-like_regulatory"/>
</dbReference>
<dbReference type="InterPro" id="IPR012910">
    <property type="entry name" value="Plug_dom"/>
</dbReference>
<evidence type="ECO:0000256" key="1">
    <source>
        <dbReference type="ARBA" id="ARBA00004571"/>
    </source>
</evidence>
<dbReference type="AlphaFoldDB" id="A0A1I7CAA4"/>
<evidence type="ECO:0000259" key="8">
    <source>
        <dbReference type="Pfam" id="PF07715"/>
    </source>
</evidence>
<dbReference type="InterPro" id="IPR023996">
    <property type="entry name" value="TonB-dep_OMP_SusC/RagA"/>
</dbReference>
<dbReference type="GO" id="GO:0009279">
    <property type="term" value="C:cell outer membrane"/>
    <property type="evidence" value="ECO:0007669"/>
    <property type="project" value="UniProtKB-SubCell"/>
</dbReference>
<keyword evidence="10" id="KW-1185">Reference proteome</keyword>
<sequence>MNLKINLSYLKTVVLTCIGLFVLIACIQAQQPTTRYEVRGKVLQRTDSLALPGANVVVSGTSQGTATDGQGGFMLSLPAGNTTLTVSFIGFVTKEIQVEVPLSEELLIVLEDEYELEGVEVLSTGFEELPAERSTGSFAFLDRELVTRRVSTNLVDRLEDVTPGLIFNRDRTDLGYGESISIRGVSTIRGENQPLIVIDNLAYDGNLSSINPNDVESITVLKDAAAASIWGARAGNGVIVITTKKGSFESPLRVDFTANTTVIEKPDPFYQPQMSISDFVDKEQVLFDRGYYDGQVNSFRKTRLSPVVETLLSHREGMISDSELSESLDAYRSRDVRNELERFIYQPAVQQQYAVNVSGGSKKHNYLISTGWDDNRGSSRTVSDSRFTLLTRQNWKLAKDRLQVSVGANAIIGNRSSAVPSIANLYPYDVLADDAGNPLPVYRDYNNRFKQGLEGAGLLDWEYYPLEELGMSPTLIRTNELRLNAQVDYEILPGLKAMAYYQYWHNVRFGETLNPVESYLARDLINDFTQVDEEGGLTYQVPMGGILDQDRTRSQSHNFRTQLTYTKQFGQEHELNVLAGFEAKDFNSSGSANRAYGYNPGNGTSAPVNYNEFYTRYSIGFPASIPFSESFSGNTNRYLSGFVNMGYSFRDRYLITGSARKDASNIFGVNTNQRGVPLWSAGAGWILSEENFWNVDAVDYLKLKASFGYNGNTNPNATAFTTANYFGAGSNTLIGHPYLNIISPPNPELRWERIKIINVGTEFDLFNGRLNGSFEYYTKAGLDLLGEQAMFPSSGVLSATRNYASTETRGLDLVLNSRNTQGKLVWLTNFFLSTVNEKVVDFESQPTPVQIVTSRSVVPVPVLGKPLYHVFSYAWAGLDPATGDPMGFVDGEPSTEYASIINEAEIDDLVYHGSSRPTVFGALRNTLNYKGWSLSLNISYRLGYSIVRPTVNYDDLNRGDISHSDYGLRWQNPGDELTTAIPSDPESVNNLRTRFHLSSASVIEKGDHVRLQDVRLAYSFPTLFSAAGKSLEVYGYANNLGILWKASDRIEDPDYIFNPALTSFSIGLRMGL</sequence>
<dbReference type="STRING" id="305507.SAMN04489724_3006"/>
<evidence type="ECO:0000256" key="2">
    <source>
        <dbReference type="ARBA" id="ARBA00022448"/>
    </source>
</evidence>
<evidence type="ECO:0000313" key="10">
    <source>
        <dbReference type="Proteomes" id="UP000199673"/>
    </source>
</evidence>